<dbReference type="KEGG" id="moj:D7D94_00375"/>
<gene>
    <name evidence="3" type="ORF">D7D94_00375</name>
</gene>
<feature type="signal peptide" evidence="2">
    <location>
        <begin position="1"/>
        <end position="18"/>
    </location>
</feature>
<feature type="transmembrane region" description="Helical" evidence="1">
    <location>
        <begin position="250"/>
        <end position="271"/>
    </location>
</feature>
<dbReference type="EMBL" id="CP032550">
    <property type="protein sequence ID" value="QGU26320.1"/>
    <property type="molecule type" value="Genomic_DNA"/>
</dbReference>
<feature type="transmembrane region" description="Helical" evidence="1">
    <location>
        <begin position="62"/>
        <end position="81"/>
    </location>
</feature>
<dbReference type="AlphaFoldDB" id="A0A6I6E1A4"/>
<dbReference type="RefSeq" id="WP_156240708.1">
    <property type="nucleotide sequence ID" value="NZ_BAAAZL010000002.1"/>
</dbReference>
<feature type="transmembrane region" description="Helical" evidence="1">
    <location>
        <begin position="527"/>
        <end position="551"/>
    </location>
</feature>
<organism evidence="3 4">
    <name type="scientific">Microbacterium oryzae</name>
    <dbReference type="NCBI Taxonomy" id="743009"/>
    <lineage>
        <taxon>Bacteria</taxon>
        <taxon>Bacillati</taxon>
        <taxon>Actinomycetota</taxon>
        <taxon>Actinomycetes</taxon>
        <taxon>Micrococcales</taxon>
        <taxon>Microbacteriaceae</taxon>
        <taxon>Microbacterium</taxon>
    </lineage>
</organism>
<evidence type="ECO:0000313" key="3">
    <source>
        <dbReference type="EMBL" id="QGU26320.1"/>
    </source>
</evidence>
<feature type="transmembrane region" description="Helical" evidence="1">
    <location>
        <begin position="217"/>
        <end position="238"/>
    </location>
</feature>
<feature type="transmembrane region" description="Helical" evidence="1">
    <location>
        <begin position="584"/>
        <end position="602"/>
    </location>
</feature>
<keyword evidence="1" id="KW-0472">Membrane</keyword>
<evidence type="ECO:0000256" key="1">
    <source>
        <dbReference type="SAM" id="Phobius"/>
    </source>
</evidence>
<keyword evidence="4" id="KW-1185">Reference proteome</keyword>
<dbReference type="Proteomes" id="UP000422989">
    <property type="component" value="Chromosome"/>
</dbReference>
<feature type="transmembrane region" description="Helical" evidence="1">
    <location>
        <begin position="558"/>
        <end position="578"/>
    </location>
</feature>
<keyword evidence="1" id="KW-0812">Transmembrane</keyword>
<feature type="transmembrane region" description="Helical" evidence="1">
    <location>
        <begin position="301"/>
        <end position="334"/>
    </location>
</feature>
<dbReference type="OrthoDB" id="5059111at2"/>
<reference evidence="3 4" key="1">
    <citation type="submission" date="2018-09" db="EMBL/GenBank/DDBJ databases">
        <title>Whole genome sequencing of Microbacterium oryzae strain MB-10T.</title>
        <authorList>
            <person name="Das S.K."/>
        </authorList>
    </citation>
    <scope>NUCLEOTIDE SEQUENCE [LARGE SCALE GENOMIC DNA]</scope>
    <source>
        <strain evidence="3 4">MB-10</strain>
    </source>
</reference>
<feature type="transmembrane region" description="Helical" evidence="1">
    <location>
        <begin position="34"/>
        <end position="55"/>
    </location>
</feature>
<feature type="transmembrane region" description="Helical" evidence="1">
    <location>
        <begin position="276"/>
        <end position="295"/>
    </location>
</feature>
<feature type="chain" id="PRO_5039643975" description="Glycosyltransferase RgtA/B/C/D-like domain-containing protein" evidence="2">
    <location>
        <begin position="19"/>
        <end position="615"/>
    </location>
</feature>
<dbReference type="Pfam" id="PF19484">
    <property type="entry name" value="DUF6020"/>
    <property type="match status" value="1"/>
</dbReference>
<sequence length="615" mass="65447">MRVLIAAAGAFVATLALCAGTTPGSLSEVLDGGGLVALAAFAALAVGGWWAIGWLPTAIWRWAVPLGAVVALAELAGLSLLREEADLWLLRPSGWSVVHVLGTAYVSAVGLALVLHLADLHQGHPASSGGALARFAASLARPRPWRSLGILWGVIVLCRLPYLLAWWPGLIFFDTYRSLSYARGLGPWESYEPVGHSLLITAWNGVWQLLGLGDAAALAMAASVQVLTSSAAFAFMLWRVAAWGVGPRTWWALWAWIALLPVLSMSSITVVKDIPFMSAFIVFLVGIVEVSRAIARGDRAWWPWVLVLASGIATMVLRNNGVHVVLLGVALLVIPFRRQWKRALALFAGCVVAYALYAFPLAAALGVQPGPKTEAWSVPLQQIARIADDHHAELSDEDRAFVDSVFTAWSVDDVGEHYIPGFADPIKLDARTAWEERTTGEFLAGWARLVTEYPGSAVTATLANTVGYWAPGAPSYDGVVTASWNDVRGIHLDIPFSHSGADGDVAPAGGVPAFAERHGLLDEGYRAIPVVGLTLSPGVVTWIWIVALVVLWRRRAGLDAAFALPAAALMATFLAGPVSGGMRYALGFYATVPIVVAVAAVARRQGPLARPRVGA</sequence>
<name>A0A6I6E1A4_9MICO</name>
<feature type="transmembrane region" description="Helical" evidence="1">
    <location>
        <begin position="93"/>
        <end position="118"/>
    </location>
</feature>
<protein>
    <recommendedName>
        <fullName evidence="5">Glycosyltransferase RgtA/B/C/D-like domain-containing protein</fullName>
    </recommendedName>
</protein>
<keyword evidence="2" id="KW-0732">Signal</keyword>
<feature type="transmembrane region" description="Helical" evidence="1">
    <location>
        <begin position="150"/>
        <end position="173"/>
    </location>
</feature>
<keyword evidence="1" id="KW-1133">Transmembrane helix</keyword>
<proteinExistence type="predicted"/>
<evidence type="ECO:0008006" key="5">
    <source>
        <dbReference type="Google" id="ProtNLM"/>
    </source>
</evidence>
<feature type="transmembrane region" description="Helical" evidence="1">
    <location>
        <begin position="346"/>
        <end position="367"/>
    </location>
</feature>
<accession>A0A6I6E1A4</accession>
<dbReference type="InterPro" id="IPR046062">
    <property type="entry name" value="DUF6020"/>
</dbReference>
<evidence type="ECO:0000256" key="2">
    <source>
        <dbReference type="SAM" id="SignalP"/>
    </source>
</evidence>
<evidence type="ECO:0000313" key="4">
    <source>
        <dbReference type="Proteomes" id="UP000422989"/>
    </source>
</evidence>